<evidence type="ECO:0000256" key="5">
    <source>
        <dbReference type="ARBA" id="ARBA00022519"/>
    </source>
</evidence>
<keyword evidence="7 9" id="KW-1133">Transmembrane helix</keyword>
<dbReference type="PROSITE" id="PS00994">
    <property type="entry name" value="FHIPEP"/>
    <property type="match status" value="1"/>
</dbReference>
<dbReference type="InterPro" id="IPR042194">
    <property type="entry name" value="FHIPEP_1"/>
</dbReference>
<keyword evidence="5" id="KW-0997">Cell inner membrane</keyword>
<keyword evidence="4" id="KW-1003">Cell membrane</keyword>
<feature type="transmembrane region" description="Helical" evidence="9">
    <location>
        <begin position="232"/>
        <end position="259"/>
    </location>
</feature>
<dbReference type="InterPro" id="IPR042193">
    <property type="entry name" value="FHIPEP_3"/>
</dbReference>
<dbReference type="EMBL" id="JACHIF010000003">
    <property type="protein sequence ID" value="MBB5037718.1"/>
    <property type="molecule type" value="Genomic_DNA"/>
</dbReference>
<protein>
    <submittedName>
        <fullName evidence="10">Type III secretion protein V</fullName>
    </submittedName>
</protein>
<evidence type="ECO:0000256" key="1">
    <source>
        <dbReference type="ARBA" id="ARBA00004429"/>
    </source>
</evidence>
<dbReference type="Gene3D" id="3.40.30.60">
    <property type="entry name" value="FHIPEP family, domain 1"/>
    <property type="match status" value="1"/>
</dbReference>
<dbReference type="PIRSF" id="PIRSF005419">
    <property type="entry name" value="FlhA"/>
    <property type="match status" value="1"/>
</dbReference>
<feature type="transmembrane region" description="Helical" evidence="9">
    <location>
        <begin position="15"/>
        <end position="35"/>
    </location>
</feature>
<dbReference type="Gene3D" id="3.40.50.12790">
    <property type="entry name" value="FHIPEP family, domain 4"/>
    <property type="match status" value="1"/>
</dbReference>
<dbReference type="InterPro" id="IPR001712">
    <property type="entry name" value="T3SS_FHIPEP"/>
</dbReference>
<dbReference type="RefSeq" id="WP_184207856.1">
    <property type="nucleotide sequence ID" value="NZ_JACHIF010000003.1"/>
</dbReference>
<feature type="transmembrane region" description="Helical" evidence="9">
    <location>
        <begin position="200"/>
        <end position="220"/>
    </location>
</feature>
<name>A0A7W7YK69_9BACT</name>
<evidence type="ECO:0000256" key="9">
    <source>
        <dbReference type="SAM" id="Phobius"/>
    </source>
</evidence>
<dbReference type="PANTHER" id="PTHR30161:SF2">
    <property type="entry name" value="INVASION PROTEIN INVA"/>
    <property type="match status" value="1"/>
</dbReference>
<dbReference type="InterPro" id="IPR006302">
    <property type="entry name" value="T3SS_HrcV"/>
</dbReference>
<feature type="transmembrane region" description="Helical" evidence="9">
    <location>
        <begin position="42"/>
        <end position="61"/>
    </location>
</feature>
<dbReference type="GO" id="GO:0005886">
    <property type="term" value="C:plasma membrane"/>
    <property type="evidence" value="ECO:0007669"/>
    <property type="project" value="UniProtKB-SubCell"/>
</dbReference>
<dbReference type="InterPro" id="IPR042196">
    <property type="entry name" value="FHIPEP_4"/>
</dbReference>
<dbReference type="Gene3D" id="1.10.8.540">
    <property type="entry name" value="FHIPEP family, domain 3"/>
    <property type="match status" value="1"/>
</dbReference>
<evidence type="ECO:0000313" key="11">
    <source>
        <dbReference type="Proteomes" id="UP000534294"/>
    </source>
</evidence>
<accession>A0A7W7YK69</accession>
<evidence type="ECO:0000256" key="4">
    <source>
        <dbReference type="ARBA" id="ARBA00022475"/>
    </source>
</evidence>
<dbReference type="NCBIfam" id="TIGR01399">
    <property type="entry name" value="hrcV"/>
    <property type="match status" value="1"/>
</dbReference>
<keyword evidence="11" id="KW-1185">Reference proteome</keyword>
<keyword evidence="6 9" id="KW-0812">Transmembrane</keyword>
<keyword evidence="8 9" id="KW-0472">Membrane</keyword>
<dbReference type="PANTHER" id="PTHR30161">
    <property type="entry name" value="FLAGELLAR EXPORT PROTEIN, MEMBRANE FLHA SUBUNIT-RELATED"/>
    <property type="match status" value="1"/>
</dbReference>
<comment type="caution">
    <text evidence="10">The sequence shown here is derived from an EMBL/GenBank/DDBJ whole genome shotgun (WGS) entry which is preliminary data.</text>
</comment>
<organism evidence="10 11">
    <name type="scientific">Prosthecobacter dejongeii</name>
    <dbReference type="NCBI Taxonomy" id="48465"/>
    <lineage>
        <taxon>Bacteria</taxon>
        <taxon>Pseudomonadati</taxon>
        <taxon>Verrucomicrobiota</taxon>
        <taxon>Verrucomicrobiia</taxon>
        <taxon>Verrucomicrobiales</taxon>
        <taxon>Verrucomicrobiaceae</taxon>
        <taxon>Prosthecobacter</taxon>
    </lineage>
</organism>
<comment type="subcellular location">
    <subcellularLocation>
        <location evidence="1">Cell inner membrane</location>
        <topology evidence="1">Multi-pass membrane protein</topology>
    </subcellularLocation>
</comment>
<gene>
    <name evidence="10" type="ORF">HNQ64_001967</name>
</gene>
<feature type="transmembrane region" description="Helical" evidence="9">
    <location>
        <begin position="105"/>
        <end position="131"/>
    </location>
</feature>
<dbReference type="AlphaFoldDB" id="A0A7W7YK69"/>
<proteinExistence type="inferred from homology"/>
<comment type="similarity">
    <text evidence="2">Belongs to the FHIPEP (flagella/HR/invasion proteins export pore) family.</text>
</comment>
<sequence>MLASVQNALTKGSKYYDVIMAVIVVLILSLMILPVPPWLLDILLAVNLSISMLLLMLSMYVPHILEFSTFPSMLLVTTLFRLSLNITTTRLILLEAHAGDIIFTFGNFVVGGNFIVGVVIFLIITIVQFVVITKGAERVAEVAARFTLDAMPGKQMSIDADLRAGNITQEDAKKRRSMIEKESQLHGSMDGAMKFVKGDAIAGLIITAINITAGIAIGTLQKGWEIGKAVTTYSILTIGDGLVSQIPALLISITAGMIVTRVGNEEEGGALGGDVGKQLLSQPKALMIAAGFLFAFALIPGFPKIPFIILGGIAGAIGYANFQTQLTPAVVQHDKRNLPAAAASGAKPAIKQKRDDGDEFSVTVPLLMDVSAASQEVVDANAMNDELIRVRKALYHDLGVPFPGIHLRFNESLPAGQYKILLHEVPIAEGMFQAKCVLAREKPDSLRMLGIEFTEEKPFVRGLLPLWVPEARVKDLEKARVPYLAPTQVLTYHLSIILKRYAGDFVGLQETKYLLEQMEAQFPEVVREVQRVLPVQKITEVFQRLVQEEVSIRNLRTILQALIEWGQKEKEAVLLTEYVRASLKRYISYKFSRGQNILAVYLLEPSLEEKIRKAVRQTSAGAYLALEPMTVKALLTSVRREVGDILETNQRPVLLTSLDVRRYTRKLIEQEFYELPVLSHQELTEEITIQPLGRIAA</sequence>
<evidence type="ECO:0000256" key="2">
    <source>
        <dbReference type="ARBA" id="ARBA00008835"/>
    </source>
</evidence>
<dbReference type="PRINTS" id="PR00949">
    <property type="entry name" value="TYPE3IMAPROT"/>
</dbReference>
<evidence type="ECO:0000313" key="10">
    <source>
        <dbReference type="EMBL" id="MBB5037718.1"/>
    </source>
</evidence>
<dbReference type="GO" id="GO:0009306">
    <property type="term" value="P:protein secretion"/>
    <property type="evidence" value="ECO:0007669"/>
    <property type="project" value="InterPro"/>
</dbReference>
<evidence type="ECO:0000256" key="7">
    <source>
        <dbReference type="ARBA" id="ARBA00022989"/>
    </source>
</evidence>
<dbReference type="Proteomes" id="UP000534294">
    <property type="component" value="Unassembled WGS sequence"/>
</dbReference>
<keyword evidence="3" id="KW-0813">Transport</keyword>
<dbReference type="Pfam" id="PF00771">
    <property type="entry name" value="FHIPEP"/>
    <property type="match status" value="1"/>
</dbReference>
<evidence type="ECO:0000256" key="3">
    <source>
        <dbReference type="ARBA" id="ARBA00022448"/>
    </source>
</evidence>
<evidence type="ECO:0000256" key="8">
    <source>
        <dbReference type="ARBA" id="ARBA00023136"/>
    </source>
</evidence>
<dbReference type="InterPro" id="IPR025505">
    <property type="entry name" value="FHIPEP_CS"/>
</dbReference>
<reference evidence="10 11" key="1">
    <citation type="submission" date="2020-08" db="EMBL/GenBank/DDBJ databases">
        <title>Genomic Encyclopedia of Type Strains, Phase IV (KMG-IV): sequencing the most valuable type-strain genomes for metagenomic binning, comparative biology and taxonomic classification.</title>
        <authorList>
            <person name="Goeker M."/>
        </authorList>
    </citation>
    <scope>NUCLEOTIDE SEQUENCE [LARGE SCALE GENOMIC DNA]</scope>
    <source>
        <strain evidence="10 11">DSM 12251</strain>
    </source>
</reference>
<evidence type="ECO:0000256" key="6">
    <source>
        <dbReference type="ARBA" id="ARBA00022692"/>
    </source>
</evidence>